<keyword evidence="2 3" id="KW-0378">Hydrolase</keyword>
<dbReference type="InterPro" id="IPR002018">
    <property type="entry name" value="CarbesteraseB"/>
</dbReference>
<dbReference type="InterPro" id="IPR029058">
    <property type="entry name" value="AB_hydrolase_fold"/>
</dbReference>
<proteinExistence type="inferred from homology"/>
<accession>A0A5C3Q0I0</accession>
<feature type="domain" description="Carboxylesterase type B" evidence="4">
    <location>
        <begin position="39"/>
        <end position="542"/>
    </location>
</feature>
<evidence type="ECO:0000313" key="6">
    <source>
        <dbReference type="Proteomes" id="UP000305067"/>
    </source>
</evidence>
<protein>
    <recommendedName>
        <fullName evidence="3">Carboxylic ester hydrolase</fullName>
        <ecNumber evidence="3">3.1.1.-</ecNumber>
    </recommendedName>
</protein>
<dbReference type="SUPFAM" id="SSF53474">
    <property type="entry name" value="alpha/beta-Hydrolases"/>
    <property type="match status" value="1"/>
</dbReference>
<name>A0A5C3Q0I0_9AGAR</name>
<dbReference type="Proteomes" id="UP000305067">
    <property type="component" value="Unassembled WGS sequence"/>
</dbReference>
<keyword evidence="6" id="KW-1185">Reference proteome</keyword>
<gene>
    <name evidence="5" type="ORF">BDV98DRAFT_598724</name>
</gene>
<dbReference type="Gene3D" id="3.40.50.1820">
    <property type="entry name" value="alpha/beta hydrolase"/>
    <property type="match status" value="1"/>
</dbReference>
<dbReference type="GO" id="GO:0016787">
    <property type="term" value="F:hydrolase activity"/>
    <property type="evidence" value="ECO:0007669"/>
    <property type="project" value="UniProtKB-KW"/>
</dbReference>
<dbReference type="EMBL" id="ML178893">
    <property type="protein sequence ID" value="TFK95311.1"/>
    <property type="molecule type" value="Genomic_DNA"/>
</dbReference>
<dbReference type="AlphaFoldDB" id="A0A5C3Q0I0"/>
<organism evidence="5 6">
    <name type="scientific">Pterulicium gracile</name>
    <dbReference type="NCBI Taxonomy" id="1884261"/>
    <lineage>
        <taxon>Eukaryota</taxon>
        <taxon>Fungi</taxon>
        <taxon>Dikarya</taxon>
        <taxon>Basidiomycota</taxon>
        <taxon>Agaricomycotina</taxon>
        <taxon>Agaricomycetes</taxon>
        <taxon>Agaricomycetidae</taxon>
        <taxon>Agaricales</taxon>
        <taxon>Pleurotineae</taxon>
        <taxon>Pterulaceae</taxon>
        <taxon>Pterulicium</taxon>
    </lineage>
</organism>
<evidence type="ECO:0000256" key="1">
    <source>
        <dbReference type="ARBA" id="ARBA00005964"/>
    </source>
</evidence>
<dbReference type="InterPro" id="IPR019826">
    <property type="entry name" value="Carboxylesterase_B_AS"/>
</dbReference>
<dbReference type="Pfam" id="PF00135">
    <property type="entry name" value="COesterase"/>
    <property type="match status" value="1"/>
</dbReference>
<reference evidence="5 6" key="1">
    <citation type="journal article" date="2019" name="Nat. Ecol. Evol.">
        <title>Megaphylogeny resolves global patterns of mushroom evolution.</title>
        <authorList>
            <person name="Varga T."/>
            <person name="Krizsan K."/>
            <person name="Foldi C."/>
            <person name="Dima B."/>
            <person name="Sanchez-Garcia M."/>
            <person name="Sanchez-Ramirez S."/>
            <person name="Szollosi G.J."/>
            <person name="Szarkandi J.G."/>
            <person name="Papp V."/>
            <person name="Albert L."/>
            <person name="Andreopoulos W."/>
            <person name="Angelini C."/>
            <person name="Antonin V."/>
            <person name="Barry K.W."/>
            <person name="Bougher N.L."/>
            <person name="Buchanan P."/>
            <person name="Buyck B."/>
            <person name="Bense V."/>
            <person name="Catcheside P."/>
            <person name="Chovatia M."/>
            <person name="Cooper J."/>
            <person name="Damon W."/>
            <person name="Desjardin D."/>
            <person name="Finy P."/>
            <person name="Geml J."/>
            <person name="Haridas S."/>
            <person name="Hughes K."/>
            <person name="Justo A."/>
            <person name="Karasinski D."/>
            <person name="Kautmanova I."/>
            <person name="Kiss B."/>
            <person name="Kocsube S."/>
            <person name="Kotiranta H."/>
            <person name="LaButti K.M."/>
            <person name="Lechner B.E."/>
            <person name="Liimatainen K."/>
            <person name="Lipzen A."/>
            <person name="Lukacs Z."/>
            <person name="Mihaltcheva S."/>
            <person name="Morgado L.N."/>
            <person name="Niskanen T."/>
            <person name="Noordeloos M.E."/>
            <person name="Ohm R.A."/>
            <person name="Ortiz-Santana B."/>
            <person name="Ovrebo C."/>
            <person name="Racz N."/>
            <person name="Riley R."/>
            <person name="Savchenko A."/>
            <person name="Shiryaev A."/>
            <person name="Soop K."/>
            <person name="Spirin V."/>
            <person name="Szebenyi C."/>
            <person name="Tomsovsky M."/>
            <person name="Tulloss R.E."/>
            <person name="Uehling J."/>
            <person name="Grigoriev I.V."/>
            <person name="Vagvolgyi C."/>
            <person name="Papp T."/>
            <person name="Martin F.M."/>
            <person name="Miettinen O."/>
            <person name="Hibbett D.S."/>
            <person name="Nagy L.G."/>
        </authorList>
    </citation>
    <scope>NUCLEOTIDE SEQUENCE [LARGE SCALE GENOMIC DNA]</scope>
    <source>
        <strain evidence="5 6">CBS 309.79</strain>
    </source>
</reference>
<feature type="signal peptide" evidence="3">
    <location>
        <begin position="1"/>
        <end position="22"/>
    </location>
</feature>
<sequence length="583" mass="62260">MFSKTLLTTFVFLASTTQLAFGSPITAPTLESRTLREDLIVTLPEAKYQGTYNAATGIVEFLGIRYGKSPTGALRFAAAQPPSSISPPPLVAANKQPNACIQSDYGAAASNPYVGSGVASAFTSRAENLQIRADAPQSEDCLFMNVHVPYTPNVDPGALPVVMWFHGGGYAMGSASMYDGSLLTKASSNKVITITVQYRLGLFGFLAGEETKKNGQPNAGLMDQELAMKWVHEYVRAFGGDPHKMTIWGQSAGAGSVLHHAVSRDGKTQRSDTSTDPYYNAAIASSPFTPPQYKHNDPIPTQLYNLVASQAGCTGTGSFACLRSATTAKLTTVNAAIAKAGFGGQYAFVPVIDGTFLTQTIAKGLKKGTTIGASFNHFEHLDKALMTVSNVDEGLIFINPAITLTAAEYAKQLFPNLTAAQQTQIQTAYASFPNAFARASAIMGESHIVCPSLWAATSFATANKPTFKAKFAIAPAVHLQDVSYYFNGLVINPQIPPPFSAAKFQTTFAQSFLSFAVSQDPNNKLDAPNSLLPSWTKYTTSSLKEEVFGQKDATTGDIKMADVDAAVRTRCQMWDSLLDVTAV</sequence>
<evidence type="ECO:0000259" key="4">
    <source>
        <dbReference type="Pfam" id="PF00135"/>
    </source>
</evidence>
<feature type="chain" id="PRO_5023157133" description="Carboxylic ester hydrolase" evidence="3">
    <location>
        <begin position="23"/>
        <end position="583"/>
    </location>
</feature>
<evidence type="ECO:0000313" key="5">
    <source>
        <dbReference type="EMBL" id="TFK95311.1"/>
    </source>
</evidence>
<evidence type="ECO:0000256" key="3">
    <source>
        <dbReference type="RuleBase" id="RU361235"/>
    </source>
</evidence>
<dbReference type="OrthoDB" id="408631at2759"/>
<evidence type="ECO:0000256" key="2">
    <source>
        <dbReference type="ARBA" id="ARBA00022801"/>
    </source>
</evidence>
<dbReference type="STRING" id="1884261.A0A5C3Q0I0"/>
<keyword evidence="3" id="KW-0732">Signal</keyword>
<dbReference type="InterPro" id="IPR050309">
    <property type="entry name" value="Type-B_Carboxylest/Lipase"/>
</dbReference>
<dbReference type="EC" id="3.1.1.-" evidence="3"/>
<dbReference type="PROSITE" id="PS00122">
    <property type="entry name" value="CARBOXYLESTERASE_B_1"/>
    <property type="match status" value="1"/>
</dbReference>
<comment type="similarity">
    <text evidence="1 3">Belongs to the type-B carboxylesterase/lipase family.</text>
</comment>
<dbReference type="PANTHER" id="PTHR11559">
    <property type="entry name" value="CARBOXYLESTERASE"/>
    <property type="match status" value="1"/>
</dbReference>